<organism evidence="2 3">
    <name type="scientific">Lactuca virosa</name>
    <dbReference type="NCBI Taxonomy" id="75947"/>
    <lineage>
        <taxon>Eukaryota</taxon>
        <taxon>Viridiplantae</taxon>
        <taxon>Streptophyta</taxon>
        <taxon>Embryophyta</taxon>
        <taxon>Tracheophyta</taxon>
        <taxon>Spermatophyta</taxon>
        <taxon>Magnoliopsida</taxon>
        <taxon>eudicotyledons</taxon>
        <taxon>Gunneridae</taxon>
        <taxon>Pentapetalae</taxon>
        <taxon>asterids</taxon>
        <taxon>campanulids</taxon>
        <taxon>Asterales</taxon>
        <taxon>Asteraceae</taxon>
        <taxon>Cichorioideae</taxon>
        <taxon>Cichorieae</taxon>
        <taxon>Lactucinae</taxon>
        <taxon>Lactuca</taxon>
    </lineage>
</organism>
<dbReference type="InterPro" id="IPR043502">
    <property type="entry name" value="DNA/RNA_pol_sf"/>
</dbReference>
<evidence type="ECO:0000259" key="1">
    <source>
        <dbReference type="Pfam" id="PF07727"/>
    </source>
</evidence>
<protein>
    <recommendedName>
        <fullName evidence="1">Reverse transcriptase Ty1/copia-type domain-containing protein</fullName>
    </recommendedName>
</protein>
<dbReference type="Proteomes" id="UP001157418">
    <property type="component" value="Unassembled WGS sequence"/>
</dbReference>
<accession>A0AAU9PNJ7</accession>
<gene>
    <name evidence="2" type="ORF">LVIROSA_LOCUS37032</name>
</gene>
<reference evidence="2 3" key="1">
    <citation type="submission" date="2022-01" db="EMBL/GenBank/DDBJ databases">
        <authorList>
            <person name="Xiong W."/>
            <person name="Schranz E."/>
        </authorList>
    </citation>
    <scope>NUCLEOTIDE SEQUENCE [LARGE SCALE GENOMIC DNA]</scope>
</reference>
<keyword evidence="3" id="KW-1185">Reference proteome</keyword>
<evidence type="ECO:0000313" key="2">
    <source>
        <dbReference type="EMBL" id="CAH1451689.1"/>
    </source>
</evidence>
<dbReference type="PANTHER" id="PTHR11439">
    <property type="entry name" value="GAG-POL-RELATED RETROTRANSPOSON"/>
    <property type="match status" value="1"/>
</dbReference>
<dbReference type="AlphaFoldDB" id="A0AAU9PNJ7"/>
<dbReference type="Pfam" id="PF07727">
    <property type="entry name" value="RVT_2"/>
    <property type="match status" value="1"/>
</dbReference>
<feature type="domain" description="Reverse transcriptase Ty1/copia-type" evidence="1">
    <location>
        <begin position="6"/>
        <end position="58"/>
    </location>
</feature>
<dbReference type="PANTHER" id="PTHR11439:SF489">
    <property type="entry name" value="RNA-DIRECTED DNA POLYMERASE"/>
    <property type="match status" value="1"/>
</dbReference>
<dbReference type="SUPFAM" id="SSF56672">
    <property type="entry name" value="DNA/RNA polymerases"/>
    <property type="match status" value="1"/>
</dbReference>
<name>A0AAU9PNJ7_9ASTR</name>
<comment type="caution">
    <text evidence="2">The sequence shown here is derived from an EMBL/GenBank/DDBJ whole genome shotgun (WGS) entry which is preliminary data.</text>
</comment>
<dbReference type="InterPro" id="IPR013103">
    <property type="entry name" value="RVT_2"/>
</dbReference>
<dbReference type="CDD" id="cd09272">
    <property type="entry name" value="RNase_HI_RT_Ty1"/>
    <property type="match status" value="1"/>
</dbReference>
<dbReference type="EMBL" id="CAKMRJ010005745">
    <property type="protein sequence ID" value="CAH1451689.1"/>
    <property type="molecule type" value="Genomic_DNA"/>
</dbReference>
<sequence>MEASFTFSLKYLSQLSYFLGIEVIPQTNGVLLSQRKYILDIITRAHTSDCKPISTPITTSEPLTLSSGTLYPSPTEYRALVGALQYLSLTRPDISFTVNRLSQFMHAPTSLHWTALKRLLRHLHGTLYHGIILQPMSPLTLHAFTDADWAGDKDNYRSTTGYIVYLGCNPISWSSKRQPTLARSSTEAEFRVVSSPTTEVQWLASLISELGFKSNTTPTIYCDNLDATSYSANPIFHSRMKHLALDFHFVRERVQQGTLRVIHIAGDDQLEDALTKPLLRPRFHYLLSKIGLISGSSILWGHIKS</sequence>
<evidence type="ECO:0000313" key="3">
    <source>
        <dbReference type="Proteomes" id="UP001157418"/>
    </source>
</evidence>
<proteinExistence type="predicted"/>